<reference evidence="5 6" key="1">
    <citation type="submission" date="2023-10" db="EMBL/GenBank/DDBJ databases">
        <title>Draft Genome Sequence of Candida saopaulonensis from a very Premature Infant with Sepsis.</title>
        <authorList>
            <person name="Ning Y."/>
            <person name="Dai R."/>
            <person name="Xiao M."/>
            <person name="Xu Y."/>
            <person name="Yan Q."/>
            <person name="Zhang L."/>
        </authorList>
    </citation>
    <scope>NUCLEOTIDE SEQUENCE [LARGE SCALE GENOMIC DNA]</scope>
    <source>
        <strain evidence="5 6">19XY460</strain>
    </source>
</reference>
<dbReference type="PIRSF" id="PIRSF005412">
    <property type="entry name" value="UCP005412_abhydr"/>
    <property type="match status" value="1"/>
</dbReference>
<evidence type="ECO:0000313" key="5">
    <source>
        <dbReference type="EMBL" id="WPK24427.1"/>
    </source>
</evidence>
<evidence type="ECO:0000259" key="4">
    <source>
        <dbReference type="Pfam" id="PF05057"/>
    </source>
</evidence>
<dbReference type="RefSeq" id="XP_062876810.1">
    <property type="nucleotide sequence ID" value="XM_063020740.1"/>
</dbReference>
<dbReference type="AlphaFoldDB" id="A0AAX4H7H9"/>
<evidence type="ECO:0000256" key="3">
    <source>
        <dbReference type="SAM" id="MobiDB-lite"/>
    </source>
</evidence>
<evidence type="ECO:0000256" key="2">
    <source>
        <dbReference type="ARBA" id="ARBA00022963"/>
    </source>
</evidence>
<dbReference type="PANTHER" id="PTHR12482">
    <property type="entry name" value="LIPASE ROG1-RELATED-RELATED"/>
    <property type="match status" value="1"/>
</dbReference>
<dbReference type="GeneID" id="88172766"/>
<proteinExistence type="inferred from homology"/>
<dbReference type="Proteomes" id="UP001338582">
    <property type="component" value="Chromosome 2"/>
</dbReference>
<gene>
    <name evidence="5" type="ORF">PUMCH_001701</name>
</gene>
<keyword evidence="2" id="KW-0442">Lipid degradation</keyword>
<dbReference type="InterPro" id="IPR044294">
    <property type="entry name" value="Lipase-like"/>
</dbReference>
<dbReference type="GO" id="GO:0016042">
    <property type="term" value="P:lipid catabolic process"/>
    <property type="evidence" value="ECO:0007669"/>
    <property type="project" value="UniProtKB-KW"/>
</dbReference>
<sequence>MASPLLHKSSHQLRIGQIFRFDIAYKPCSSAEDYAKLPPRSLWLRVRNLEPLALRAAYLAGPYSIYVDCRPLDYERNKKTFITAEQPLFEPQLHPGQTFWVELPCHVFKEEYHWSVDVVSQIIFNTSQLVNFDVCISESRDMSEVVAKANDLVVSVHDTLDLWNLPVPDTSKPIHLVILSHGLHSNVSADMLFLKEAIDNSRENVVVKGFFGNICKTERGIKYLGSRVAEYVVGLLQNEAFENANKISFVGHSLGGPVQTFAIAYLEANYPWVFQKLQPTNFITLASPMLGVAHDNPAYVKMALLAGIAGRTGHELGLQFTEKGNKPLLLLLPSGPTHRVLKRFVRRTVYANAFNDGIVPLRTSALLYLDYQGLSTLLGPQTGQPGDDPKLSAKIPRDLPDAQDSQSLVLLAVMSYFMPQKHSHDESERKLKNEDEEALVEERYLKLPKPLMLESAASLLLPPLPSKKYLTDPESRENVIFHDKVYTENDLPKAEKSVKEVEDEAALISSLNGVKRRSSLQSVGDAERKGMIKMIASKGEEIRLVILGNMTEQLEEAIAREYHKLMLWRKVLVRLKPDAHNNIVVRRRFSNAYGWPIVDHLVENHFDVDLPDELQLTKEDSLDTGPDGAELSKILSVDVIRRENEELDKVPVENAEDTWTQFNDKVDTFDGPAGIFCDISERVLKMKNDWNTVGLKAFLPQYKEEQVTESPTTEEAPKGLMGDFI</sequence>
<dbReference type="Pfam" id="PF05057">
    <property type="entry name" value="DUF676"/>
    <property type="match status" value="1"/>
</dbReference>
<evidence type="ECO:0000313" key="6">
    <source>
        <dbReference type="Proteomes" id="UP001338582"/>
    </source>
</evidence>
<feature type="domain" description="DUF676" evidence="4">
    <location>
        <begin position="171"/>
        <end position="363"/>
    </location>
</feature>
<dbReference type="KEGG" id="asau:88172766"/>
<dbReference type="InterPro" id="IPR007751">
    <property type="entry name" value="DUF676_lipase-like"/>
</dbReference>
<protein>
    <recommendedName>
        <fullName evidence="4">DUF676 domain-containing protein</fullName>
    </recommendedName>
</protein>
<dbReference type="InterPro" id="IPR029058">
    <property type="entry name" value="AB_hydrolase_fold"/>
</dbReference>
<accession>A0AAX4H7H9</accession>
<organism evidence="5 6">
    <name type="scientific">Australozyma saopauloensis</name>
    <dbReference type="NCBI Taxonomy" id="291208"/>
    <lineage>
        <taxon>Eukaryota</taxon>
        <taxon>Fungi</taxon>
        <taxon>Dikarya</taxon>
        <taxon>Ascomycota</taxon>
        <taxon>Saccharomycotina</taxon>
        <taxon>Pichiomycetes</taxon>
        <taxon>Metschnikowiaceae</taxon>
        <taxon>Australozyma</taxon>
    </lineage>
</organism>
<feature type="region of interest" description="Disordered" evidence="3">
    <location>
        <begin position="706"/>
        <end position="725"/>
    </location>
</feature>
<keyword evidence="2" id="KW-0443">Lipid metabolism</keyword>
<dbReference type="InterPro" id="IPR016445">
    <property type="entry name" value="Rog1_fam"/>
</dbReference>
<dbReference type="EMBL" id="CP138895">
    <property type="protein sequence ID" value="WPK24427.1"/>
    <property type="molecule type" value="Genomic_DNA"/>
</dbReference>
<comment type="similarity">
    <text evidence="1">Belongs to the putative lipase ROG1 family.</text>
</comment>
<keyword evidence="6" id="KW-1185">Reference proteome</keyword>
<dbReference type="GO" id="GO:0047372">
    <property type="term" value="F:monoacylglycerol lipase activity"/>
    <property type="evidence" value="ECO:0007669"/>
    <property type="project" value="TreeGrafter"/>
</dbReference>
<dbReference type="Gene3D" id="3.40.50.1820">
    <property type="entry name" value="alpha/beta hydrolase"/>
    <property type="match status" value="1"/>
</dbReference>
<dbReference type="SUPFAM" id="SSF53474">
    <property type="entry name" value="alpha/beta-Hydrolases"/>
    <property type="match status" value="1"/>
</dbReference>
<evidence type="ECO:0000256" key="1">
    <source>
        <dbReference type="ARBA" id="ARBA00007920"/>
    </source>
</evidence>
<dbReference type="PANTHER" id="PTHR12482:SF62">
    <property type="entry name" value="LIPASE ROG1-RELATED"/>
    <property type="match status" value="1"/>
</dbReference>
<name>A0AAX4H7H9_9ASCO</name>